<dbReference type="RefSeq" id="WP_245935007.1">
    <property type="nucleotide sequence ID" value="NZ_QKZK01000019.1"/>
</dbReference>
<evidence type="ECO:0000313" key="7">
    <source>
        <dbReference type="Proteomes" id="UP000249239"/>
    </source>
</evidence>
<proteinExistence type="predicted"/>
<keyword evidence="3" id="KW-0808">Transferase</keyword>
<keyword evidence="2" id="KW-0444">Lipid biosynthesis</keyword>
<dbReference type="PANTHER" id="PTHR37323:SF1">
    <property type="entry name" value="L-ORNITHINE N(ALPHA)-ACYLTRANSFERASE"/>
    <property type="match status" value="1"/>
</dbReference>
<evidence type="ECO:0000256" key="4">
    <source>
        <dbReference type="ARBA" id="ARBA00023098"/>
    </source>
</evidence>
<dbReference type="InterPro" id="IPR016181">
    <property type="entry name" value="Acyl_CoA_acyltransferase"/>
</dbReference>
<evidence type="ECO:0000313" key="6">
    <source>
        <dbReference type="EMBL" id="PZX14540.1"/>
    </source>
</evidence>
<dbReference type="GO" id="GO:0006629">
    <property type="term" value="P:lipid metabolic process"/>
    <property type="evidence" value="ECO:0007669"/>
    <property type="project" value="UniProtKB-KW"/>
</dbReference>
<reference evidence="6 7" key="1">
    <citation type="submission" date="2018-06" db="EMBL/GenBank/DDBJ databases">
        <title>Genomic Encyclopedia of Archaeal and Bacterial Type Strains, Phase II (KMG-II): from individual species to whole genera.</title>
        <authorList>
            <person name="Goeker M."/>
        </authorList>
    </citation>
    <scope>NUCLEOTIDE SEQUENCE [LARGE SCALE GENOMIC DNA]</scope>
    <source>
        <strain evidence="6 7">DSM 6779</strain>
    </source>
</reference>
<evidence type="ECO:0000256" key="5">
    <source>
        <dbReference type="ARBA" id="ARBA00023315"/>
    </source>
</evidence>
<keyword evidence="4" id="KW-0443">Lipid metabolism</keyword>
<comment type="caution">
    <text evidence="6">The sequence shown here is derived from an EMBL/GenBank/DDBJ whole genome shotgun (WGS) entry which is preliminary data.</text>
</comment>
<dbReference type="PANTHER" id="PTHR37323">
    <property type="entry name" value="GCN5-RELATED N-ACETYLTRANSFERASE"/>
    <property type="match status" value="1"/>
</dbReference>
<sequence>MSAMEDIIPAIPREIIEGELTRERFVRKTNKGNNLIYDFDAHESPILMQEVGRLRELSFRLAGGGTGKSVDIDEYDTNPTPYRQLIVWDPEEREMLGGYRYIMGDAVLRDPAGTHCLATSHMFHFSDAFIQDYLGRTIELGRSFVQPQYQSSKAGAKSLYALDNLWDGLGGLVVKNPQMEYFFGKVTMYTHYNQEARDLILGFMRKYFGDKDQLVYPFHPVELKLSQTQLDEVFVGQSFMDDYKVLNKKVRDLGENIPPLINAYMNLSPSMRTFGTAINDGFGDVEETGIIIRIRDLYKAKVERHFDTYNPNDQPDQR</sequence>
<evidence type="ECO:0000256" key="3">
    <source>
        <dbReference type="ARBA" id="ARBA00022679"/>
    </source>
</evidence>
<gene>
    <name evidence="6" type="ORF">LX69_02366</name>
</gene>
<dbReference type="AlphaFoldDB" id="A0A2W7N383"/>
<evidence type="ECO:0000256" key="1">
    <source>
        <dbReference type="ARBA" id="ARBA00005189"/>
    </source>
</evidence>
<dbReference type="EMBL" id="QKZK01000019">
    <property type="protein sequence ID" value="PZX14540.1"/>
    <property type="molecule type" value="Genomic_DNA"/>
</dbReference>
<name>A0A2W7N383_9BACT</name>
<accession>A0A2W7N383</accession>
<dbReference type="GO" id="GO:0016746">
    <property type="term" value="F:acyltransferase activity"/>
    <property type="evidence" value="ECO:0007669"/>
    <property type="project" value="UniProtKB-KW"/>
</dbReference>
<organism evidence="6 7">
    <name type="scientific">Breznakibacter xylanolyticus</name>
    <dbReference type="NCBI Taxonomy" id="990"/>
    <lineage>
        <taxon>Bacteria</taxon>
        <taxon>Pseudomonadati</taxon>
        <taxon>Bacteroidota</taxon>
        <taxon>Bacteroidia</taxon>
        <taxon>Marinilabiliales</taxon>
        <taxon>Marinilabiliaceae</taxon>
        <taxon>Breznakibacter</taxon>
    </lineage>
</organism>
<keyword evidence="7" id="KW-1185">Reference proteome</keyword>
<dbReference type="SUPFAM" id="SSF55729">
    <property type="entry name" value="Acyl-CoA N-acyltransferases (Nat)"/>
    <property type="match status" value="1"/>
</dbReference>
<dbReference type="InterPro" id="IPR052351">
    <property type="entry name" value="Ornithine_N-alpha-AT"/>
</dbReference>
<keyword evidence="5" id="KW-0012">Acyltransferase</keyword>
<evidence type="ECO:0000256" key="2">
    <source>
        <dbReference type="ARBA" id="ARBA00022516"/>
    </source>
</evidence>
<protein>
    <submittedName>
        <fullName evidence="6">Putative hemolysin</fullName>
    </submittedName>
</protein>
<dbReference type="Pfam" id="PF13444">
    <property type="entry name" value="Acetyltransf_5"/>
    <property type="match status" value="1"/>
</dbReference>
<dbReference type="Proteomes" id="UP000249239">
    <property type="component" value="Unassembled WGS sequence"/>
</dbReference>
<comment type="pathway">
    <text evidence="1">Lipid metabolism.</text>
</comment>